<evidence type="ECO:0000313" key="1">
    <source>
        <dbReference type="EMBL" id="CAF4111466.1"/>
    </source>
</evidence>
<organism evidence="1 2">
    <name type="scientific">Adineta steineri</name>
    <dbReference type="NCBI Taxonomy" id="433720"/>
    <lineage>
        <taxon>Eukaryota</taxon>
        <taxon>Metazoa</taxon>
        <taxon>Spiralia</taxon>
        <taxon>Gnathifera</taxon>
        <taxon>Rotifera</taxon>
        <taxon>Eurotatoria</taxon>
        <taxon>Bdelloidea</taxon>
        <taxon>Adinetida</taxon>
        <taxon>Adinetidae</taxon>
        <taxon>Adineta</taxon>
    </lineage>
</organism>
<dbReference type="Proteomes" id="UP000663868">
    <property type="component" value="Unassembled WGS sequence"/>
</dbReference>
<dbReference type="EMBL" id="CAJOBB010004990">
    <property type="protein sequence ID" value="CAF4111466.1"/>
    <property type="molecule type" value="Genomic_DNA"/>
</dbReference>
<evidence type="ECO:0000313" key="2">
    <source>
        <dbReference type="Proteomes" id="UP000663868"/>
    </source>
</evidence>
<sequence>MFKNNDYTTNAGVGNAFPPAYSRHQHACLTLNMTDRLRLIQFPTTIIDIIRQTILTSWRQGIQKEKTYAGAYEFKLKGMPWYGQGAEAVESRFMMMSVLSALHHQGWYLLMSTDISKKQADKDSLIFQLGT</sequence>
<proteinExistence type="predicted"/>
<dbReference type="AlphaFoldDB" id="A0A819VME8"/>
<accession>A0A819VME8</accession>
<dbReference type="PANTHER" id="PTHR38696">
    <property type="entry name" value="MEDIATOR OF RNA POLYMERASE II TRANSCRIPTION SUBUNIT 13"/>
    <property type="match status" value="1"/>
</dbReference>
<reference evidence="1" key="1">
    <citation type="submission" date="2021-02" db="EMBL/GenBank/DDBJ databases">
        <authorList>
            <person name="Nowell W R."/>
        </authorList>
    </citation>
    <scope>NUCLEOTIDE SEQUENCE</scope>
</reference>
<comment type="caution">
    <text evidence="1">The sequence shown here is derived from an EMBL/GenBank/DDBJ whole genome shotgun (WGS) entry which is preliminary data.</text>
</comment>
<protein>
    <submittedName>
        <fullName evidence="1">Uncharacterized protein</fullName>
    </submittedName>
</protein>
<feature type="non-terminal residue" evidence="1">
    <location>
        <position position="1"/>
    </location>
</feature>
<gene>
    <name evidence="1" type="ORF">KXQ929_LOCUS35106</name>
</gene>
<name>A0A819VME8_9BILA</name>
<dbReference type="PANTHER" id="PTHR38696:SF1">
    <property type="entry name" value="MEDIATOR OF RNA POLYMERASE II TRANSCRIPTION SUBUNIT 13"/>
    <property type="match status" value="1"/>
</dbReference>